<feature type="region of interest" description="Disordered" evidence="9">
    <location>
        <begin position="217"/>
        <end position="241"/>
    </location>
</feature>
<evidence type="ECO:0000256" key="5">
    <source>
        <dbReference type="ARBA" id="ARBA00022970"/>
    </source>
</evidence>
<protein>
    <submittedName>
        <fullName evidence="11">Amino acid ABC transporter permease</fullName>
    </submittedName>
</protein>
<dbReference type="OrthoDB" id="92598at2"/>
<dbReference type="GO" id="GO:0043190">
    <property type="term" value="C:ATP-binding cassette (ABC) transporter complex"/>
    <property type="evidence" value="ECO:0007669"/>
    <property type="project" value="InterPro"/>
</dbReference>
<comment type="similarity">
    <text evidence="8">Belongs to the binding-protein-dependent transport system permease family.</text>
</comment>
<proteinExistence type="inferred from homology"/>
<dbReference type="PANTHER" id="PTHR30614:SF0">
    <property type="entry name" value="L-CYSTINE TRANSPORT SYSTEM PERMEASE PROTEIN TCYL"/>
    <property type="match status" value="1"/>
</dbReference>
<dbReference type="CDD" id="cd06261">
    <property type="entry name" value="TM_PBP2"/>
    <property type="match status" value="1"/>
</dbReference>
<feature type="transmembrane region" description="Helical" evidence="8">
    <location>
        <begin position="20"/>
        <end position="43"/>
    </location>
</feature>
<organism evidence="11 12">
    <name type="scientific">Streptomyces paludis</name>
    <dbReference type="NCBI Taxonomy" id="2282738"/>
    <lineage>
        <taxon>Bacteria</taxon>
        <taxon>Bacillati</taxon>
        <taxon>Actinomycetota</taxon>
        <taxon>Actinomycetes</taxon>
        <taxon>Kitasatosporales</taxon>
        <taxon>Streptomycetaceae</taxon>
        <taxon>Streptomyces</taxon>
    </lineage>
</organism>
<keyword evidence="2 8" id="KW-0813">Transport</keyword>
<dbReference type="InterPro" id="IPR035906">
    <property type="entry name" value="MetI-like_sf"/>
</dbReference>
<keyword evidence="12" id="KW-1185">Reference proteome</keyword>
<dbReference type="Pfam" id="PF00528">
    <property type="entry name" value="BPD_transp_1"/>
    <property type="match status" value="1"/>
</dbReference>
<keyword evidence="7 8" id="KW-0472">Membrane</keyword>
<dbReference type="InterPro" id="IPR043429">
    <property type="entry name" value="ArtM/GltK/GlnP/TcyL/YhdX-like"/>
</dbReference>
<evidence type="ECO:0000256" key="6">
    <source>
        <dbReference type="ARBA" id="ARBA00022989"/>
    </source>
</evidence>
<reference evidence="12" key="1">
    <citation type="submission" date="2018-07" db="EMBL/GenBank/DDBJ databases">
        <authorList>
            <person name="Zhao J."/>
        </authorList>
    </citation>
    <scope>NUCLEOTIDE SEQUENCE [LARGE SCALE GENOMIC DNA]</scope>
    <source>
        <strain evidence="12">GSSD-12</strain>
    </source>
</reference>
<gene>
    <name evidence="11" type="ORF">DVK44_01480</name>
</gene>
<evidence type="ECO:0000256" key="9">
    <source>
        <dbReference type="SAM" id="MobiDB-lite"/>
    </source>
</evidence>
<evidence type="ECO:0000313" key="11">
    <source>
        <dbReference type="EMBL" id="AXG76559.1"/>
    </source>
</evidence>
<feature type="compositionally biased region" description="Basic and acidic residues" evidence="9">
    <location>
        <begin position="217"/>
        <end position="227"/>
    </location>
</feature>
<evidence type="ECO:0000256" key="4">
    <source>
        <dbReference type="ARBA" id="ARBA00022692"/>
    </source>
</evidence>
<dbReference type="Gene3D" id="1.10.3720.10">
    <property type="entry name" value="MetI-like"/>
    <property type="match status" value="1"/>
</dbReference>
<keyword evidence="6 8" id="KW-1133">Transmembrane helix</keyword>
<feature type="transmembrane region" description="Helical" evidence="8">
    <location>
        <begin position="182"/>
        <end position="204"/>
    </location>
</feature>
<evidence type="ECO:0000256" key="2">
    <source>
        <dbReference type="ARBA" id="ARBA00022448"/>
    </source>
</evidence>
<dbReference type="InterPro" id="IPR010065">
    <property type="entry name" value="AA_ABC_transptr_permease_3TM"/>
</dbReference>
<dbReference type="AlphaFoldDB" id="A0A345HIN5"/>
<dbReference type="EMBL" id="CP031194">
    <property type="protein sequence ID" value="AXG76559.1"/>
    <property type="molecule type" value="Genomic_DNA"/>
</dbReference>
<keyword evidence="3" id="KW-1003">Cell membrane</keyword>
<keyword evidence="5" id="KW-0029">Amino-acid transport</keyword>
<dbReference type="InterPro" id="IPR000515">
    <property type="entry name" value="MetI-like"/>
</dbReference>
<dbReference type="KEGG" id="spad:DVK44_01480"/>
<dbReference type="PROSITE" id="PS50928">
    <property type="entry name" value="ABC_TM1"/>
    <property type="match status" value="1"/>
</dbReference>
<feature type="transmembrane region" description="Helical" evidence="8">
    <location>
        <begin position="55"/>
        <end position="75"/>
    </location>
</feature>
<feature type="domain" description="ABC transmembrane type-1" evidence="10">
    <location>
        <begin position="16"/>
        <end position="204"/>
    </location>
</feature>
<dbReference type="SUPFAM" id="SSF161098">
    <property type="entry name" value="MetI-like"/>
    <property type="match status" value="1"/>
</dbReference>
<dbReference type="GO" id="GO:0022857">
    <property type="term" value="F:transmembrane transporter activity"/>
    <property type="evidence" value="ECO:0007669"/>
    <property type="project" value="InterPro"/>
</dbReference>
<dbReference type="Proteomes" id="UP000253868">
    <property type="component" value="Chromosome"/>
</dbReference>
<evidence type="ECO:0000256" key="3">
    <source>
        <dbReference type="ARBA" id="ARBA00022475"/>
    </source>
</evidence>
<sequence>MEFLHKAVSADFLTASMLTFVLTVLSMALGVVGGVLVALLKGVRFAPLRWLADGYIWFFRGTPVLLQLIFVFNVLPLWGLSLSPFTCAVIALSLNEIAYMAEIVRGGLLGVDKGQRTAARMLGLSEAGILRWVVLPQATRLILPPTGNQFIGMLKTSALASVVSVQDLMLTAQRQSAADFDYVGSLGAAAVHYLVLTTVFTFALRRLERHLDVNRRAAARRTKEPVPREPVLTAAVDPAAR</sequence>
<evidence type="ECO:0000256" key="8">
    <source>
        <dbReference type="RuleBase" id="RU363032"/>
    </source>
</evidence>
<evidence type="ECO:0000259" key="10">
    <source>
        <dbReference type="PROSITE" id="PS50928"/>
    </source>
</evidence>
<evidence type="ECO:0000313" key="12">
    <source>
        <dbReference type="Proteomes" id="UP000253868"/>
    </source>
</evidence>
<dbReference type="RefSeq" id="WP_114657924.1">
    <property type="nucleotide sequence ID" value="NZ_CP031194.1"/>
</dbReference>
<keyword evidence="4 8" id="KW-0812">Transmembrane</keyword>
<evidence type="ECO:0000256" key="1">
    <source>
        <dbReference type="ARBA" id="ARBA00004651"/>
    </source>
</evidence>
<dbReference type="GO" id="GO:0006865">
    <property type="term" value="P:amino acid transport"/>
    <property type="evidence" value="ECO:0007669"/>
    <property type="project" value="UniProtKB-KW"/>
</dbReference>
<dbReference type="NCBIfam" id="TIGR01726">
    <property type="entry name" value="HEQRo_perm_3TM"/>
    <property type="match status" value="1"/>
</dbReference>
<evidence type="ECO:0000256" key="7">
    <source>
        <dbReference type="ARBA" id="ARBA00023136"/>
    </source>
</evidence>
<comment type="subcellular location">
    <subcellularLocation>
        <location evidence="1 8">Cell membrane</location>
        <topology evidence="1 8">Multi-pass membrane protein</topology>
    </subcellularLocation>
</comment>
<dbReference type="PANTHER" id="PTHR30614">
    <property type="entry name" value="MEMBRANE COMPONENT OF AMINO ACID ABC TRANSPORTER"/>
    <property type="match status" value="1"/>
</dbReference>
<accession>A0A345HIN5</accession>
<name>A0A345HIN5_9ACTN</name>